<reference evidence="1 2" key="1">
    <citation type="submission" date="2018-06" db="EMBL/GenBank/DDBJ databases">
        <title>Complete Genomes of Monosporascus.</title>
        <authorList>
            <person name="Robinson A.J."/>
            <person name="Natvig D.O."/>
        </authorList>
    </citation>
    <scope>NUCLEOTIDE SEQUENCE [LARGE SCALE GENOMIC DNA]</scope>
    <source>
        <strain evidence="1 2">CBS 609.92</strain>
    </source>
</reference>
<dbReference type="SUPFAM" id="SSF49899">
    <property type="entry name" value="Concanavalin A-like lectins/glucanases"/>
    <property type="match status" value="1"/>
</dbReference>
<accession>A0ABY0H672</accession>
<name>A0ABY0H672_9PEZI</name>
<proteinExistence type="predicted"/>
<dbReference type="Proteomes" id="UP000294003">
    <property type="component" value="Unassembled WGS sequence"/>
</dbReference>
<comment type="caution">
    <text evidence="1">The sequence shown here is derived from an EMBL/GenBank/DDBJ whole genome shotgun (WGS) entry which is preliminary data.</text>
</comment>
<dbReference type="EMBL" id="QJNS01000125">
    <property type="protein sequence ID" value="RYO85951.1"/>
    <property type="molecule type" value="Genomic_DNA"/>
</dbReference>
<sequence>MGRKSTLRIRIMKIELPTVFPLSRLRTLAAHGGGDVTSLPIWAGWAYNGKGARANVAYDLFATVAPRRDIRSGDYELTAGYNVAVQIFIFVAPYPIAISNPDVKPSIDRVTTQQGFPAVQQYLNSTHPLRTSTSPLME</sequence>
<evidence type="ECO:0000313" key="1">
    <source>
        <dbReference type="EMBL" id="RYO85951.1"/>
    </source>
</evidence>
<keyword evidence="2" id="KW-1185">Reference proteome</keyword>
<organism evidence="1 2">
    <name type="scientific">Monosporascus cannonballus</name>
    <dbReference type="NCBI Taxonomy" id="155416"/>
    <lineage>
        <taxon>Eukaryota</taxon>
        <taxon>Fungi</taxon>
        <taxon>Dikarya</taxon>
        <taxon>Ascomycota</taxon>
        <taxon>Pezizomycotina</taxon>
        <taxon>Sordariomycetes</taxon>
        <taxon>Xylariomycetidae</taxon>
        <taxon>Xylariales</taxon>
        <taxon>Xylariales incertae sedis</taxon>
        <taxon>Monosporascus</taxon>
    </lineage>
</organism>
<evidence type="ECO:0000313" key="2">
    <source>
        <dbReference type="Proteomes" id="UP000294003"/>
    </source>
</evidence>
<protein>
    <submittedName>
        <fullName evidence="1">Uncharacterized protein</fullName>
    </submittedName>
</protein>
<dbReference type="InterPro" id="IPR013320">
    <property type="entry name" value="ConA-like_dom_sf"/>
</dbReference>
<gene>
    <name evidence="1" type="ORF">DL762_004968</name>
</gene>